<protein>
    <submittedName>
        <fullName evidence="7">MFS transporter</fullName>
    </submittedName>
</protein>
<feature type="transmembrane region" description="Helical" evidence="5">
    <location>
        <begin position="145"/>
        <end position="164"/>
    </location>
</feature>
<keyword evidence="2 5" id="KW-0812">Transmembrane</keyword>
<evidence type="ECO:0000256" key="4">
    <source>
        <dbReference type="ARBA" id="ARBA00023136"/>
    </source>
</evidence>
<feature type="transmembrane region" description="Helical" evidence="5">
    <location>
        <begin position="112"/>
        <end position="133"/>
    </location>
</feature>
<evidence type="ECO:0000256" key="3">
    <source>
        <dbReference type="ARBA" id="ARBA00022989"/>
    </source>
</evidence>
<feature type="domain" description="Major facilitator superfamily (MFS) profile" evidence="6">
    <location>
        <begin position="22"/>
        <end position="470"/>
    </location>
</feature>
<dbReference type="SUPFAM" id="SSF103473">
    <property type="entry name" value="MFS general substrate transporter"/>
    <property type="match status" value="1"/>
</dbReference>
<feature type="transmembrane region" description="Helical" evidence="5">
    <location>
        <begin position="310"/>
        <end position="332"/>
    </location>
</feature>
<comment type="subcellular location">
    <subcellularLocation>
        <location evidence="1">Membrane</location>
        <topology evidence="1">Multi-pass membrane protein</topology>
    </subcellularLocation>
</comment>
<dbReference type="Gene3D" id="1.20.1250.20">
    <property type="entry name" value="MFS general substrate transporter like domains"/>
    <property type="match status" value="1"/>
</dbReference>
<dbReference type="EMBL" id="ASXJ01000345">
    <property type="protein sequence ID" value="ERM00032.1"/>
    <property type="molecule type" value="Genomic_DNA"/>
</dbReference>
<evidence type="ECO:0000256" key="1">
    <source>
        <dbReference type="ARBA" id="ARBA00004141"/>
    </source>
</evidence>
<feature type="transmembrane region" description="Helical" evidence="5">
    <location>
        <begin position="21"/>
        <end position="44"/>
    </location>
</feature>
<evidence type="ECO:0000313" key="7">
    <source>
        <dbReference type="EMBL" id="ERM00032.1"/>
    </source>
</evidence>
<organism evidence="7 8">
    <name type="scientific">Brucella intermedia 229E</name>
    <dbReference type="NCBI Taxonomy" id="1337887"/>
    <lineage>
        <taxon>Bacteria</taxon>
        <taxon>Pseudomonadati</taxon>
        <taxon>Pseudomonadota</taxon>
        <taxon>Alphaproteobacteria</taxon>
        <taxon>Hyphomicrobiales</taxon>
        <taxon>Brucellaceae</taxon>
        <taxon>Brucella/Ochrobactrum group</taxon>
        <taxon>Brucella</taxon>
    </lineage>
</organism>
<dbReference type="PANTHER" id="PTHR23501">
    <property type="entry name" value="MAJOR FACILITATOR SUPERFAMILY"/>
    <property type="match status" value="1"/>
</dbReference>
<feature type="transmembrane region" description="Helical" evidence="5">
    <location>
        <begin position="236"/>
        <end position="254"/>
    </location>
</feature>
<feature type="transmembrane region" description="Helical" evidence="5">
    <location>
        <begin position="210"/>
        <end position="230"/>
    </location>
</feature>
<dbReference type="PATRIC" id="fig|1337887.3.peg.4965"/>
<evidence type="ECO:0000256" key="2">
    <source>
        <dbReference type="ARBA" id="ARBA00022692"/>
    </source>
</evidence>
<feature type="transmembrane region" description="Helical" evidence="5">
    <location>
        <begin position="339"/>
        <end position="360"/>
    </location>
</feature>
<reference evidence="7 8" key="1">
    <citation type="journal article" date="2014" name="FEMS Microbiol. Lett.">
        <title>Genome sequencing analysis reveals virulence-related gene content of Ochrobactrum intermedium strain 229E, a urease-positive strain isolated from the human gastric niche.</title>
        <authorList>
            <person name="Kulkarni G.J."/>
            <person name="Shetty S."/>
            <person name="Dharne M.S."/>
            <person name="Shouche Y.S."/>
        </authorList>
    </citation>
    <scope>NUCLEOTIDE SEQUENCE [LARGE SCALE GENOMIC DNA]</scope>
    <source>
        <strain evidence="7 8">229E</strain>
    </source>
</reference>
<evidence type="ECO:0000259" key="6">
    <source>
        <dbReference type="PROSITE" id="PS50850"/>
    </source>
</evidence>
<dbReference type="PROSITE" id="PS50850">
    <property type="entry name" value="MFS"/>
    <property type="match status" value="1"/>
</dbReference>
<dbReference type="GO" id="GO:0005886">
    <property type="term" value="C:plasma membrane"/>
    <property type="evidence" value="ECO:0007669"/>
    <property type="project" value="TreeGrafter"/>
</dbReference>
<accession>U4VBB8</accession>
<evidence type="ECO:0000313" key="8">
    <source>
        <dbReference type="Proteomes" id="UP000016842"/>
    </source>
</evidence>
<dbReference type="Pfam" id="PF07690">
    <property type="entry name" value="MFS_1"/>
    <property type="match status" value="1"/>
</dbReference>
<dbReference type="AlphaFoldDB" id="U4VBB8"/>
<dbReference type="PANTHER" id="PTHR23501:SF154">
    <property type="entry name" value="MULTIDRUG-EFFLUX TRANSPORTER RV1634-RELATED"/>
    <property type="match status" value="1"/>
</dbReference>
<comment type="caution">
    <text evidence="7">The sequence shown here is derived from an EMBL/GenBank/DDBJ whole genome shotgun (WGS) entry which is preliminary data.</text>
</comment>
<feature type="transmembrane region" description="Helical" evidence="5">
    <location>
        <begin position="87"/>
        <end position="106"/>
    </location>
</feature>
<feature type="transmembrane region" description="Helical" evidence="5">
    <location>
        <begin position="176"/>
        <end position="198"/>
    </location>
</feature>
<keyword evidence="4 5" id="KW-0472">Membrane</keyword>
<dbReference type="InterPro" id="IPR011701">
    <property type="entry name" value="MFS"/>
</dbReference>
<feature type="transmembrane region" description="Helical" evidence="5">
    <location>
        <begin position="56"/>
        <end position="75"/>
    </location>
</feature>
<feature type="transmembrane region" description="Helical" evidence="5">
    <location>
        <begin position="408"/>
        <end position="428"/>
    </location>
</feature>
<dbReference type="InterPro" id="IPR020846">
    <property type="entry name" value="MFS_dom"/>
</dbReference>
<gene>
    <name evidence="7" type="ORF">Q644_07605</name>
</gene>
<feature type="transmembrane region" description="Helical" evidence="5">
    <location>
        <begin position="275"/>
        <end position="298"/>
    </location>
</feature>
<name>U4VBB8_9HYPH</name>
<sequence>MQDHKPTAGWGGDLFAGRNAIVSLTLVGGVALHAINVFIATTILPTVVADIGGMDYYAWNTALFVTASILGSALVPRLLSRAGPRSAYLVAACIFAAGTLTCGLAPSMPVMLAGRAIQGLGGGMMLALSYSMIRIVFDESLWPPRAIGLVSGMWGVATLVGPAIGGVFAELGMWRAAFWSLAPVIAVFTIMAMTVLPPRESGSAASNDRLAWPQLILLTAAVLAVSAGSISSELTLNAGGVALAIVLLLLLAVAEKKASRRILPKGSFSIRKLGALYLTLAFLSASVTSSEVFVPLFFQVLHNQSPLVAGYLAAIMGGSWTLGSIGSSGGIAAGRTDRVILAAPVMGVAGMVTLAVLIPAGSEGHWYDLLPICIALAVIGFGVGLTWPHLLTGIFKQADTEDQNLASASVTMVQLFTTALGAALAGMVANMAGLTNPGGFAGTAHAALWLFSGFAILSALAFVSALALVRSARQPQTAQC</sequence>
<feature type="transmembrane region" description="Helical" evidence="5">
    <location>
        <begin position="448"/>
        <end position="469"/>
    </location>
</feature>
<dbReference type="InterPro" id="IPR036259">
    <property type="entry name" value="MFS_trans_sf"/>
</dbReference>
<keyword evidence="3 5" id="KW-1133">Transmembrane helix</keyword>
<dbReference type="Gene3D" id="1.20.1720.10">
    <property type="entry name" value="Multidrug resistance protein D"/>
    <property type="match status" value="1"/>
</dbReference>
<dbReference type="Proteomes" id="UP000016842">
    <property type="component" value="Unassembled WGS sequence"/>
</dbReference>
<proteinExistence type="predicted"/>
<dbReference type="GO" id="GO:0022857">
    <property type="term" value="F:transmembrane transporter activity"/>
    <property type="evidence" value="ECO:0007669"/>
    <property type="project" value="InterPro"/>
</dbReference>
<feature type="transmembrane region" description="Helical" evidence="5">
    <location>
        <begin position="366"/>
        <end position="387"/>
    </location>
</feature>
<evidence type="ECO:0000256" key="5">
    <source>
        <dbReference type="SAM" id="Phobius"/>
    </source>
</evidence>